<dbReference type="InterPro" id="IPR036396">
    <property type="entry name" value="Cyt_P450_sf"/>
</dbReference>
<dbReference type="PRINTS" id="PR00385">
    <property type="entry name" value="P450"/>
</dbReference>
<comment type="caution">
    <text evidence="8">The sequence shown here is derived from an EMBL/GenBank/DDBJ whole genome shotgun (WGS) entry which is preliminary data.</text>
</comment>
<accession>A0ABQ1LE00</accession>
<evidence type="ECO:0000256" key="6">
    <source>
        <dbReference type="ARBA" id="ARBA00023033"/>
    </source>
</evidence>
<evidence type="ECO:0000256" key="7">
    <source>
        <dbReference type="RuleBase" id="RU000461"/>
    </source>
</evidence>
<evidence type="ECO:0000313" key="8">
    <source>
        <dbReference type="EMBL" id="GGC22568.1"/>
    </source>
</evidence>
<dbReference type="InterPro" id="IPR001128">
    <property type="entry name" value="Cyt_P450"/>
</dbReference>
<evidence type="ECO:0000256" key="1">
    <source>
        <dbReference type="ARBA" id="ARBA00010617"/>
    </source>
</evidence>
<keyword evidence="6 7" id="KW-0503">Monooxygenase</keyword>
<keyword evidence="4 7" id="KW-0560">Oxidoreductase</keyword>
<dbReference type="SUPFAM" id="SSF48264">
    <property type="entry name" value="Cytochrome P450"/>
    <property type="match status" value="1"/>
</dbReference>
<dbReference type="Gene3D" id="1.10.630.10">
    <property type="entry name" value="Cytochrome P450"/>
    <property type="match status" value="1"/>
</dbReference>
<evidence type="ECO:0000256" key="3">
    <source>
        <dbReference type="ARBA" id="ARBA00022723"/>
    </source>
</evidence>
<evidence type="ECO:0000256" key="2">
    <source>
        <dbReference type="ARBA" id="ARBA00022617"/>
    </source>
</evidence>
<dbReference type="InterPro" id="IPR017972">
    <property type="entry name" value="Cyt_P450_CS"/>
</dbReference>
<proteinExistence type="inferred from homology"/>
<keyword evidence="5 7" id="KW-0408">Iron</keyword>
<dbReference type="Pfam" id="PF00067">
    <property type="entry name" value="p450"/>
    <property type="match status" value="1"/>
</dbReference>
<dbReference type="InterPro" id="IPR050196">
    <property type="entry name" value="Cytochrome_P450_Monoox"/>
</dbReference>
<keyword evidence="9" id="KW-1185">Reference proteome</keyword>
<dbReference type="InterPro" id="IPR002401">
    <property type="entry name" value="Cyt_P450_E_grp-I"/>
</dbReference>
<dbReference type="RefSeq" id="WP_188425158.1">
    <property type="nucleotide sequence ID" value="NZ_BMCH01000001.1"/>
</dbReference>
<dbReference type="PRINTS" id="PR00463">
    <property type="entry name" value="EP450I"/>
</dbReference>
<dbReference type="PROSITE" id="PS00086">
    <property type="entry name" value="CYTOCHROME_P450"/>
    <property type="match status" value="1"/>
</dbReference>
<evidence type="ECO:0000256" key="5">
    <source>
        <dbReference type="ARBA" id="ARBA00023004"/>
    </source>
</evidence>
<sequence>MSALLNKVATLPAQFQMMRATIRNPVDALPRAVFHERIVERHLARQHIVYVCAPDLVREALVTNSDRLDKGEGLRRAIGPGLGEGLLTAEGAHWRWQRQALAPVFRASGVGAFLPAMTSATRRCVETLSAEGGIVAIDDVMMRLTGRIIVETMLSAPDAVDADAMACNLGVFLHQTRWSILGDLLGTPEWLPHPGKARGLAAAQVLRDEALVQIAARRVALGNAAEKAPDDLLARLLAAKDPETSRVMHDSEIVDNLLTFLTAGHETTALALAWTFDRLGRHPEILREVQAEIDATLTDDGPTLEQLDSLSLTRNVLRESMRLTPPAPIIVREVTEAFALEGVKLEKGTRLVVPIYALHRHRTLWEAPEIFDPSRFVASAGQSRPHDDRYAYMPFGAGPRICIGARFAETEALTVLAMTLKALTLTPELSVTPPGKMEITLRPAKPLLMSVRKRD</sequence>
<comment type="similarity">
    <text evidence="1 7">Belongs to the cytochrome P450 family.</text>
</comment>
<keyword evidence="2 7" id="KW-0349">Heme</keyword>
<name>A0ABQ1LE00_9PROT</name>
<gene>
    <name evidence="8" type="primary">cyc</name>
    <name evidence="8" type="ORF">GCM10007207_04760</name>
</gene>
<dbReference type="Proteomes" id="UP000637769">
    <property type="component" value="Unassembled WGS sequence"/>
</dbReference>
<evidence type="ECO:0000313" key="9">
    <source>
        <dbReference type="Proteomes" id="UP000637769"/>
    </source>
</evidence>
<dbReference type="PANTHER" id="PTHR24291:SF50">
    <property type="entry name" value="BIFUNCTIONAL ALBAFLAVENONE MONOOXYGENASE_TERPENE SYNTHASE"/>
    <property type="match status" value="1"/>
</dbReference>
<reference evidence="9" key="1">
    <citation type="journal article" date="2019" name="Int. J. Syst. Evol. Microbiol.">
        <title>The Global Catalogue of Microorganisms (GCM) 10K type strain sequencing project: providing services to taxonomists for standard genome sequencing and annotation.</title>
        <authorList>
            <consortium name="The Broad Institute Genomics Platform"/>
            <consortium name="The Broad Institute Genome Sequencing Center for Infectious Disease"/>
            <person name="Wu L."/>
            <person name="Ma J."/>
        </authorList>
    </citation>
    <scope>NUCLEOTIDE SEQUENCE [LARGE SCALE GENOMIC DNA]</scope>
    <source>
        <strain evidence="9">CCM 7132</strain>
    </source>
</reference>
<keyword evidence="3 7" id="KW-0479">Metal-binding</keyword>
<protein>
    <submittedName>
        <fullName evidence="8">Cytochrome P450</fullName>
    </submittedName>
</protein>
<dbReference type="PANTHER" id="PTHR24291">
    <property type="entry name" value="CYTOCHROME P450 FAMILY 4"/>
    <property type="match status" value="1"/>
</dbReference>
<evidence type="ECO:0000256" key="4">
    <source>
        <dbReference type="ARBA" id="ARBA00023002"/>
    </source>
</evidence>
<dbReference type="EMBL" id="BMCH01000001">
    <property type="protein sequence ID" value="GGC22568.1"/>
    <property type="molecule type" value="Genomic_DNA"/>
</dbReference>
<organism evidence="8 9">
    <name type="scientific">Asaia siamensis</name>
    <dbReference type="NCBI Taxonomy" id="110479"/>
    <lineage>
        <taxon>Bacteria</taxon>
        <taxon>Pseudomonadati</taxon>
        <taxon>Pseudomonadota</taxon>
        <taxon>Alphaproteobacteria</taxon>
        <taxon>Acetobacterales</taxon>
        <taxon>Acetobacteraceae</taxon>
        <taxon>Asaia</taxon>
    </lineage>
</organism>